<gene>
    <name evidence="7" type="ORF">JO391_11675</name>
</gene>
<dbReference type="SUPFAM" id="SSF46689">
    <property type="entry name" value="Homeodomain-like"/>
    <property type="match status" value="1"/>
</dbReference>
<dbReference type="Pfam" id="PF00440">
    <property type="entry name" value="TetR_N"/>
    <property type="match status" value="1"/>
</dbReference>
<dbReference type="Proteomes" id="UP000826300">
    <property type="component" value="Chromosome"/>
</dbReference>
<evidence type="ECO:0000259" key="6">
    <source>
        <dbReference type="PROSITE" id="PS50977"/>
    </source>
</evidence>
<keyword evidence="4" id="KW-0804">Transcription</keyword>
<proteinExistence type="predicted"/>
<evidence type="ECO:0000256" key="1">
    <source>
        <dbReference type="ARBA" id="ARBA00022491"/>
    </source>
</evidence>
<dbReference type="PANTHER" id="PTHR30055">
    <property type="entry name" value="HTH-TYPE TRANSCRIPTIONAL REGULATOR RUTR"/>
    <property type="match status" value="1"/>
</dbReference>
<keyword evidence="1" id="KW-0678">Repressor</keyword>
<evidence type="ECO:0000256" key="4">
    <source>
        <dbReference type="ARBA" id="ARBA00023163"/>
    </source>
</evidence>
<dbReference type="RefSeq" id="WP_220660669.1">
    <property type="nucleotide sequence ID" value="NZ_CP069370.1"/>
</dbReference>
<accession>A0A8G0ZN73</accession>
<evidence type="ECO:0000256" key="2">
    <source>
        <dbReference type="ARBA" id="ARBA00023015"/>
    </source>
</evidence>
<dbReference type="SUPFAM" id="SSF48498">
    <property type="entry name" value="Tetracyclin repressor-like, C-terminal domain"/>
    <property type="match status" value="1"/>
</dbReference>
<dbReference type="GO" id="GO:0003700">
    <property type="term" value="F:DNA-binding transcription factor activity"/>
    <property type="evidence" value="ECO:0007669"/>
    <property type="project" value="TreeGrafter"/>
</dbReference>
<reference evidence="7" key="1">
    <citation type="submission" date="2021-02" db="EMBL/GenBank/DDBJ databases">
        <title>Rhodobacter shimadae sp. nov., an aerobic anoxygenic phototrophic bacterium isolated from a hot spring.</title>
        <authorList>
            <person name="Muramatsu S."/>
            <person name="Haruta S."/>
            <person name="Hirose S."/>
            <person name="Hanada S."/>
        </authorList>
    </citation>
    <scope>NUCLEOTIDE SEQUENCE</scope>
    <source>
        <strain evidence="7">N10</strain>
    </source>
</reference>
<protein>
    <submittedName>
        <fullName evidence="7">TetR family transcriptional regulator C-terminal domain-containing protein</fullName>
    </submittedName>
</protein>
<dbReference type="EMBL" id="CP069370">
    <property type="protein sequence ID" value="QYZ68446.1"/>
    <property type="molecule type" value="Genomic_DNA"/>
</dbReference>
<evidence type="ECO:0000313" key="8">
    <source>
        <dbReference type="Proteomes" id="UP000826300"/>
    </source>
</evidence>
<keyword evidence="3 5" id="KW-0238">DNA-binding</keyword>
<dbReference type="InterPro" id="IPR001647">
    <property type="entry name" value="HTH_TetR"/>
</dbReference>
<organism evidence="7 8">
    <name type="scientific">Neotabrizicola shimadae</name>
    <dbReference type="NCBI Taxonomy" id="2807096"/>
    <lineage>
        <taxon>Bacteria</taxon>
        <taxon>Pseudomonadati</taxon>
        <taxon>Pseudomonadota</taxon>
        <taxon>Alphaproteobacteria</taxon>
        <taxon>Rhodobacterales</taxon>
        <taxon>Paracoccaceae</taxon>
        <taxon>Neotabrizicola</taxon>
    </lineage>
</organism>
<keyword evidence="2" id="KW-0805">Transcription regulation</keyword>
<dbReference type="PROSITE" id="PS50977">
    <property type="entry name" value="HTH_TETR_2"/>
    <property type="match status" value="1"/>
</dbReference>
<dbReference type="PANTHER" id="PTHR30055:SF234">
    <property type="entry name" value="HTH-TYPE TRANSCRIPTIONAL REGULATOR BETI"/>
    <property type="match status" value="1"/>
</dbReference>
<evidence type="ECO:0000256" key="5">
    <source>
        <dbReference type="PROSITE-ProRule" id="PRU00335"/>
    </source>
</evidence>
<dbReference type="GO" id="GO:0000976">
    <property type="term" value="F:transcription cis-regulatory region binding"/>
    <property type="evidence" value="ECO:0007669"/>
    <property type="project" value="TreeGrafter"/>
</dbReference>
<sequence length="224" mass="24483">MSKDDPERITPGGFVRPRSTAKRQELIRATLRVLEREGWSRLTARKVVAEAGLSLGHITYNFPSMDALLAASYRQLAEDLRAASDAADAGASGSVPDRLAAFLNAAFTEEFLAPGHLRMRIDLWSAALAHPELAQTEAELYDCYRQRLTLLLSALAEGHGTEVRVPDITDTIMAALDGLWLDWARRRDSLAVRRSLDTLIDLARVSLAPEETGGHGAGPDPSPR</sequence>
<dbReference type="Pfam" id="PF13977">
    <property type="entry name" value="TetR_C_6"/>
    <property type="match status" value="1"/>
</dbReference>
<dbReference type="InterPro" id="IPR050109">
    <property type="entry name" value="HTH-type_TetR-like_transc_reg"/>
</dbReference>
<dbReference type="Gene3D" id="1.10.357.10">
    <property type="entry name" value="Tetracycline Repressor, domain 2"/>
    <property type="match status" value="1"/>
</dbReference>
<dbReference type="InterPro" id="IPR039538">
    <property type="entry name" value="BetI_C"/>
</dbReference>
<evidence type="ECO:0000256" key="3">
    <source>
        <dbReference type="ARBA" id="ARBA00023125"/>
    </source>
</evidence>
<feature type="domain" description="HTH tetR-type" evidence="6">
    <location>
        <begin position="20"/>
        <end position="80"/>
    </location>
</feature>
<dbReference type="AlphaFoldDB" id="A0A8G0ZN73"/>
<evidence type="ECO:0000313" key="7">
    <source>
        <dbReference type="EMBL" id="QYZ68446.1"/>
    </source>
</evidence>
<dbReference type="InterPro" id="IPR009057">
    <property type="entry name" value="Homeodomain-like_sf"/>
</dbReference>
<feature type="DNA-binding region" description="H-T-H motif" evidence="5">
    <location>
        <begin position="43"/>
        <end position="62"/>
    </location>
</feature>
<keyword evidence="8" id="KW-1185">Reference proteome</keyword>
<name>A0A8G0ZN73_9RHOB</name>
<dbReference type="InterPro" id="IPR036271">
    <property type="entry name" value="Tet_transcr_reg_TetR-rel_C_sf"/>
</dbReference>
<dbReference type="KEGG" id="nsm:JO391_11675"/>